<geneLocation type="plasmid" evidence="3">
    <name>pdrdi</name>
</geneLocation>
<sequence>MSDAKVIKKTEGILREDLNVTQLGLISIQRKIPPDYTNWKVGFNRSGIESEVECNGTQKYGVPHGIDNDTYLALQELYIEQGCPESGVFSFSMYQLIQMCDLQDTGGNRKVLRQSLERLSATQYWISGAWRSHEDDEWVTAGFRLIEKLVFTRKRSDIDGAKAISVTLPRELVRNIRNGYFKPVSAALLRELGQPSRAAYRVIDGLRHDPVQPDAKTRTLEISLMDLGRRCGIASDRPDKIRRTLEPIHEDLLRMHYLVEATIRGRGKNQEVHYVFGEASADPDQELVALMTSMDVPLVAARKAALDYPEKVRDGVAQAKALLQSGYRPHNEVGFVIDVVRSYGTGKYQKLETEPGRLSGKARAGKGGGGKGEASKASKQPTLFGETEETDAPRTAAAARLLLRGASLPEPTLADAVELFVEGHASVAELLSLKDDTEAVRTVTLWGARRFTAPVEK</sequence>
<evidence type="ECO:0000256" key="1">
    <source>
        <dbReference type="SAM" id="MobiDB-lite"/>
    </source>
</evidence>
<gene>
    <name evidence="2" type="ORF">DVJ83_18740</name>
</gene>
<evidence type="ECO:0000313" key="3">
    <source>
        <dbReference type="Proteomes" id="UP000253744"/>
    </source>
</evidence>
<dbReference type="Proteomes" id="UP000253744">
    <property type="component" value="Plasmid pDrdI"/>
</dbReference>
<feature type="region of interest" description="Disordered" evidence="1">
    <location>
        <begin position="352"/>
        <end position="391"/>
    </location>
</feature>
<dbReference type="EMBL" id="CP031163">
    <property type="protein sequence ID" value="AXH01116.1"/>
    <property type="molecule type" value="Genomic_DNA"/>
</dbReference>
<organism evidence="2 3">
    <name type="scientific">Deinococcus wulumuqiensis</name>
    <dbReference type="NCBI Taxonomy" id="980427"/>
    <lineage>
        <taxon>Bacteria</taxon>
        <taxon>Thermotogati</taxon>
        <taxon>Deinococcota</taxon>
        <taxon>Deinococci</taxon>
        <taxon>Deinococcales</taxon>
        <taxon>Deinococcaceae</taxon>
        <taxon>Deinococcus</taxon>
    </lineage>
</organism>
<evidence type="ECO:0008006" key="4">
    <source>
        <dbReference type="Google" id="ProtNLM"/>
    </source>
</evidence>
<name>A0A345IN43_9DEIO</name>
<protein>
    <recommendedName>
        <fullName evidence="4">Plasmid replication initiator protein</fullName>
    </recommendedName>
</protein>
<dbReference type="InterPro" id="IPR018777">
    <property type="entry name" value="Replication_initiator_prot_A"/>
</dbReference>
<accession>A0A345IN43</accession>
<dbReference type="Pfam" id="PF10134">
    <property type="entry name" value="RPA"/>
    <property type="match status" value="1"/>
</dbReference>
<proteinExistence type="predicted"/>
<evidence type="ECO:0000313" key="2">
    <source>
        <dbReference type="EMBL" id="AXH01116.1"/>
    </source>
</evidence>
<reference evidence="2 3" key="1">
    <citation type="submission" date="2018-07" db="EMBL/GenBank/DDBJ databases">
        <title>Complete Genome and Methylome Analysis of Deinococcus wulumuqiensis NEB 479.</title>
        <authorList>
            <person name="Fomenkov A."/>
            <person name="Luyten Y."/>
            <person name="Vincze T."/>
            <person name="Anton B.P."/>
            <person name="Clark T."/>
            <person name="Roberts R.J."/>
            <person name="Morgan R.D."/>
        </authorList>
    </citation>
    <scope>NUCLEOTIDE SEQUENCE [LARGE SCALE GENOMIC DNA]</scope>
    <source>
        <strain evidence="2 3">NEB 479</strain>
        <plasmid evidence="3">Plasmid pdrdi</plasmid>
    </source>
</reference>
<dbReference type="KEGG" id="dwu:DVJ83_18740"/>
<keyword evidence="2" id="KW-0614">Plasmid</keyword>
<dbReference type="RefSeq" id="WP_114673749.1">
    <property type="nucleotide sequence ID" value="NZ_CP031163.1"/>
</dbReference>
<dbReference type="AlphaFoldDB" id="A0A345IN43"/>